<evidence type="ECO:0000259" key="2">
    <source>
        <dbReference type="Pfam" id="PF03795"/>
    </source>
</evidence>
<dbReference type="Pfam" id="PF03795">
    <property type="entry name" value="YCII"/>
    <property type="match status" value="1"/>
</dbReference>
<dbReference type="SUPFAM" id="SSF54909">
    <property type="entry name" value="Dimeric alpha+beta barrel"/>
    <property type="match status" value="1"/>
</dbReference>
<dbReference type="Gene3D" id="3.30.70.1060">
    <property type="entry name" value="Dimeric alpha+beta barrel"/>
    <property type="match status" value="1"/>
</dbReference>
<organism evidence="3 4">
    <name type="scientific">Kocuria soli</name>
    <dbReference type="NCBI Taxonomy" id="2485125"/>
    <lineage>
        <taxon>Bacteria</taxon>
        <taxon>Bacillati</taxon>
        <taxon>Actinomycetota</taxon>
        <taxon>Actinomycetes</taxon>
        <taxon>Micrococcales</taxon>
        <taxon>Micrococcaceae</taxon>
        <taxon>Kocuria</taxon>
    </lineage>
</organism>
<dbReference type="AlphaFoldDB" id="A0A3N3ZTC6"/>
<sequence>MAQPSTTKEEHMSLQAVTYVYGGSAEALAEHRPAHRQFLNDLREAGTLRAAGPYDDHEAPGALLLIQAESPEAALAALDPDPLLIEQVITERSARPWKITVGSLD</sequence>
<dbReference type="InterPro" id="IPR011008">
    <property type="entry name" value="Dimeric_a/b-barrel"/>
</dbReference>
<reference evidence="3 4" key="1">
    <citation type="submission" date="2018-10" db="EMBL/GenBank/DDBJ databases">
        <title>Kocuria sp. M5W7-7, whole genome shotgun sequence.</title>
        <authorList>
            <person name="Tuo L."/>
        </authorList>
    </citation>
    <scope>NUCLEOTIDE SEQUENCE [LARGE SCALE GENOMIC DNA]</scope>
    <source>
        <strain evidence="3 4">M5W7-7</strain>
    </source>
</reference>
<keyword evidence="4" id="KW-1185">Reference proteome</keyword>
<dbReference type="EMBL" id="RKMF01000007">
    <property type="protein sequence ID" value="ROZ63326.1"/>
    <property type="molecule type" value="Genomic_DNA"/>
</dbReference>
<feature type="domain" description="YCII-related" evidence="2">
    <location>
        <begin position="23"/>
        <end position="98"/>
    </location>
</feature>
<gene>
    <name evidence="3" type="ORF">EDL96_07255</name>
</gene>
<comment type="caution">
    <text evidence="3">The sequence shown here is derived from an EMBL/GenBank/DDBJ whole genome shotgun (WGS) entry which is preliminary data.</text>
</comment>
<evidence type="ECO:0000256" key="1">
    <source>
        <dbReference type="ARBA" id="ARBA00007689"/>
    </source>
</evidence>
<accession>A0A3N3ZTC6</accession>
<protein>
    <recommendedName>
        <fullName evidence="2">YCII-related domain-containing protein</fullName>
    </recommendedName>
</protein>
<dbReference type="InterPro" id="IPR005545">
    <property type="entry name" value="YCII"/>
</dbReference>
<proteinExistence type="inferred from homology"/>
<evidence type="ECO:0000313" key="3">
    <source>
        <dbReference type="EMBL" id="ROZ63326.1"/>
    </source>
</evidence>
<dbReference type="OrthoDB" id="8968203at2"/>
<name>A0A3N3ZTC6_9MICC</name>
<comment type="similarity">
    <text evidence="1">Belongs to the YciI family.</text>
</comment>
<dbReference type="Proteomes" id="UP000270616">
    <property type="component" value="Unassembled WGS sequence"/>
</dbReference>
<evidence type="ECO:0000313" key="4">
    <source>
        <dbReference type="Proteomes" id="UP000270616"/>
    </source>
</evidence>